<evidence type="ECO:0000313" key="2">
    <source>
        <dbReference type="Proteomes" id="UP000184420"/>
    </source>
</evidence>
<name>A0A1M7CJT5_9BACT</name>
<proteinExistence type="predicted"/>
<dbReference type="STRING" id="1419482.SAMN05444266_104343"/>
<dbReference type="Proteomes" id="UP000184420">
    <property type="component" value="Unassembled WGS sequence"/>
</dbReference>
<dbReference type="EMBL" id="FRBL01000004">
    <property type="protein sequence ID" value="SHL67069.1"/>
    <property type="molecule type" value="Genomic_DNA"/>
</dbReference>
<accession>A0A1M7CJT5</accession>
<dbReference type="AlphaFoldDB" id="A0A1M7CJT5"/>
<evidence type="ECO:0000313" key="1">
    <source>
        <dbReference type="EMBL" id="SHL67069.1"/>
    </source>
</evidence>
<protein>
    <submittedName>
        <fullName evidence="1">Uncharacterized protein</fullName>
    </submittedName>
</protein>
<organism evidence="1 2">
    <name type="scientific">Chitinophaga jiangningensis</name>
    <dbReference type="NCBI Taxonomy" id="1419482"/>
    <lineage>
        <taxon>Bacteria</taxon>
        <taxon>Pseudomonadati</taxon>
        <taxon>Bacteroidota</taxon>
        <taxon>Chitinophagia</taxon>
        <taxon>Chitinophagales</taxon>
        <taxon>Chitinophagaceae</taxon>
        <taxon>Chitinophaga</taxon>
    </lineage>
</organism>
<sequence>MEGKNYNECLFLPKRSNSLKRHLHTGDRARNRTRTLLRRVNIYTNPFGCKESNLLFRLGTK</sequence>
<gene>
    <name evidence="1" type="ORF">SAMN05444266_104343</name>
</gene>
<reference evidence="1 2" key="1">
    <citation type="submission" date="2016-11" db="EMBL/GenBank/DDBJ databases">
        <authorList>
            <person name="Jaros S."/>
            <person name="Januszkiewicz K."/>
            <person name="Wedrychowicz H."/>
        </authorList>
    </citation>
    <scope>NUCLEOTIDE SEQUENCE [LARGE SCALE GENOMIC DNA]</scope>
    <source>
        <strain evidence="1 2">DSM 27406</strain>
    </source>
</reference>
<keyword evidence="2" id="KW-1185">Reference proteome</keyword>